<evidence type="ECO:0000313" key="3">
    <source>
        <dbReference type="Proteomes" id="UP001280121"/>
    </source>
</evidence>
<accession>A0AAE0CPM1</accession>
<dbReference type="Proteomes" id="UP001280121">
    <property type="component" value="Unassembled WGS sequence"/>
</dbReference>
<protein>
    <submittedName>
        <fullName evidence="2">Uncharacterized protein</fullName>
    </submittedName>
</protein>
<evidence type="ECO:0000313" key="2">
    <source>
        <dbReference type="EMBL" id="KAK2658811.1"/>
    </source>
</evidence>
<evidence type="ECO:0000256" key="1">
    <source>
        <dbReference type="SAM" id="SignalP"/>
    </source>
</evidence>
<dbReference type="AlphaFoldDB" id="A0AAE0CPM1"/>
<keyword evidence="3" id="KW-1185">Reference proteome</keyword>
<gene>
    <name evidence="2" type="ORF">Ddye_005344</name>
</gene>
<sequence length="274" mass="30863">MLSRPHSITLISRVGLIPLIYMISSQASSSTTPLVVPPPPTSPLEFMVTLPHGQLPSVQQVHGFAKSYLPKYLAQINDQGCHHQFYGSFGVYRSFIIMPSSFPSKHYTASSRAQPLLTSRPSYNGLTLYPYGVPNLPNLPNLWANTIFGKWTQNRPPRYAAFRFLAGPTVIAHTRLLWTSNVSYEWDTSYDYGRLYQTGIQIPLLNFLCDIDNDKTDVLFILSDALRDPARSWHPFQNSYLLDSQDQADTWHCSICGALNSDDEYHATCNLSSP</sequence>
<keyword evidence="1" id="KW-0732">Signal</keyword>
<comment type="caution">
    <text evidence="2">The sequence shown here is derived from an EMBL/GenBank/DDBJ whole genome shotgun (WGS) entry which is preliminary data.</text>
</comment>
<reference evidence="2" key="1">
    <citation type="journal article" date="2023" name="Plant J.">
        <title>Genome sequences and population genomics provide insights into the demographic history, inbreeding, and mutation load of two 'living fossil' tree species of Dipteronia.</title>
        <authorList>
            <person name="Feng Y."/>
            <person name="Comes H.P."/>
            <person name="Chen J."/>
            <person name="Zhu S."/>
            <person name="Lu R."/>
            <person name="Zhang X."/>
            <person name="Li P."/>
            <person name="Qiu J."/>
            <person name="Olsen K.M."/>
            <person name="Qiu Y."/>
        </authorList>
    </citation>
    <scope>NUCLEOTIDE SEQUENCE</scope>
    <source>
        <strain evidence="2">KIB01</strain>
    </source>
</reference>
<proteinExistence type="predicted"/>
<name>A0AAE0CPM1_9ROSI</name>
<dbReference type="EMBL" id="JANJYI010000002">
    <property type="protein sequence ID" value="KAK2658811.1"/>
    <property type="molecule type" value="Genomic_DNA"/>
</dbReference>
<feature type="signal peptide" evidence="1">
    <location>
        <begin position="1"/>
        <end position="27"/>
    </location>
</feature>
<organism evidence="2 3">
    <name type="scientific">Dipteronia dyeriana</name>
    <dbReference type="NCBI Taxonomy" id="168575"/>
    <lineage>
        <taxon>Eukaryota</taxon>
        <taxon>Viridiplantae</taxon>
        <taxon>Streptophyta</taxon>
        <taxon>Embryophyta</taxon>
        <taxon>Tracheophyta</taxon>
        <taxon>Spermatophyta</taxon>
        <taxon>Magnoliopsida</taxon>
        <taxon>eudicotyledons</taxon>
        <taxon>Gunneridae</taxon>
        <taxon>Pentapetalae</taxon>
        <taxon>rosids</taxon>
        <taxon>malvids</taxon>
        <taxon>Sapindales</taxon>
        <taxon>Sapindaceae</taxon>
        <taxon>Hippocastanoideae</taxon>
        <taxon>Acereae</taxon>
        <taxon>Dipteronia</taxon>
    </lineage>
</organism>
<feature type="chain" id="PRO_5041966339" evidence="1">
    <location>
        <begin position="28"/>
        <end position="274"/>
    </location>
</feature>